<feature type="transmembrane region" description="Helical" evidence="1">
    <location>
        <begin position="50"/>
        <end position="70"/>
    </location>
</feature>
<feature type="transmembrane region" description="Helical" evidence="1">
    <location>
        <begin position="18"/>
        <end position="38"/>
    </location>
</feature>
<keyword evidence="1" id="KW-1133">Transmembrane helix</keyword>
<reference evidence="2" key="1">
    <citation type="submission" date="2023-04" db="EMBL/GenBank/DDBJ databases">
        <title>Four porcine-derived lactic acid bacteria strains analyses and their evaluation as potential probiotics based on genomics.</title>
        <authorList>
            <person name="Niu D."/>
        </authorList>
    </citation>
    <scope>NUCLEOTIDE SEQUENCE</scope>
    <source>
        <strain evidence="2">ZSA5</strain>
        <plasmid evidence="2">unnamed2</plasmid>
    </source>
</reference>
<accession>A0AAX3XBQ0</accession>
<keyword evidence="2" id="KW-0614">Plasmid</keyword>
<gene>
    <name evidence="2" type="ORF">QFE45_10685</name>
</gene>
<name>A0AAX3XBQ0_9LACO</name>
<keyword evidence="1" id="KW-0472">Membrane</keyword>
<dbReference type="AlphaFoldDB" id="A0AAX3XBQ0"/>
<sequence length="180" mass="20591">MALYTLLDRLIYLIVEHWLVLTLIGILACVIPSLYIIGFTNKSVVKTQKYLIALVLLPLAVAMISLKINWDFSHSVKTVSYKVEDYRIKNYKGKAYYFLNTNAGTKVVAKDSIKLDESDKKADKKHPAGTVLTYKQTVLKDTVPKYRHKVLQSMLATNNMALQKPIKPVTRNKLVRTNYR</sequence>
<keyword evidence="1" id="KW-0812">Transmembrane</keyword>
<dbReference type="RefSeq" id="WP_284650694.1">
    <property type="nucleotide sequence ID" value="NZ_CP123973.1"/>
</dbReference>
<organism evidence="2 3">
    <name type="scientific">Ligilactobacillus salivarius</name>
    <dbReference type="NCBI Taxonomy" id="1624"/>
    <lineage>
        <taxon>Bacteria</taxon>
        <taxon>Bacillati</taxon>
        <taxon>Bacillota</taxon>
        <taxon>Bacilli</taxon>
        <taxon>Lactobacillales</taxon>
        <taxon>Lactobacillaceae</taxon>
        <taxon>Ligilactobacillus</taxon>
    </lineage>
</organism>
<geneLocation type="plasmid" evidence="2 3">
    <name>unnamed2</name>
</geneLocation>
<evidence type="ECO:0000313" key="2">
    <source>
        <dbReference type="EMBL" id="WII29725.1"/>
    </source>
</evidence>
<protein>
    <submittedName>
        <fullName evidence="2">Uncharacterized protein</fullName>
    </submittedName>
</protein>
<dbReference type="Proteomes" id="UP001231316">
    <property type="component" value="Plasmid unnamed2"/>
</dbReference>
<evidence type="ECO:0000256" key="1">
    <source>
        <dbReference type="SAM" id="Phobius"/>
    </source>
</evidence>
<proteinExistence type="predicted"/>
<evidence type="ECO:0000313" key="3">
    <source>
        <dbReference type="Proteomes" id="UP001231316"/>
    </source>
</evidence>
<dbReference type="EMBL" id="CP123973">
    <property type="protein sequence ID" value="WII29725.1"/>
    <property type="molecule type" value="Genomic_DNA"/>
</dbReference>